<dbReference type="EMBL" id="WBVO01000002">
    <property type="protein sequence ID" value="KAB2814085.1"/>
    <property type="molecule type" value="Genomic_DNA"/>
</dbReference>
<keyword evidence="3" id="KW-1185">Reference proteome</keyword>
<dbReference type="OrthoDB" id="9807473at2"/>
<organism evidence="2 3">
    <name type="scientific">Phaeocystidibacter luteus</name>
    <dbReference type="NCBI Taxonomy" id="911197"/>
    <lineage>
        <taxon>Bacteria</taxon>
        <taxon>Pseudomonadati</taxon>
        <taxon>Bacteroidota</taxon>
        <taxon>Flavobacteriia</taxon>
        <taxon>Flavobacteriales</taxon>
        <taxon>Phaeocystidibacteraceae</taxon>
        <taxon>Phaeocystidibacter</taxon>
    </lineage>
</organism>
<dbReference type="Proteomes" id="UP000468650">
    <property type="component" value="Unassembled WGS sequence"/>
</dbReference>
<evidence type="ECO:0000256" key="1">
    <source>
        <dbReference type="SAM" id="SignalP"/>
    </source>
</evidence>
<comment type="caution">
    <text evidence="2">The sequence shown here is derived from an EMBL/GenBank/DDBJ whole genome shotgun (WGS) entry which is preliminary data.</text>
</comment>
<evidence type="ECO:0000313" key="2">
    <source>
        <dbReference type="EMBL" id="KAB2814085.1"/>
    </source>
</evidence>
<dbReference type="SUPFAM" id="SSF56935">
    <property type="entry name" value="Porins"/>
    <property type="match status" value="1"/>
</dbReference>
<dbReference type="AlphaFoldDB" id="A0A6N6RIC6"/>
<gene>
    <name evidence="2" type="ORF">F8C67_05225</name>
</gene>
<dbReference type="NCBIfam" id="NF033709">
    <property type="entry name" value="PorV_fam"/>
    <property type="match status" value="1"/>
</dbReference>
<reference evidence="2 3" key="1">
    <citation type="submission" date="2019-09" db="EMBL/GenBank/DDBJ databases">
        <title>Genomes of family Cryomorphaceae.</title>
        <authorList>
            <person name="Bowman J.P."/>
        </authorList>
    </citation>
    <scope>NUCLEOTIDE SEQUENCE [LARGE SCALE GENOMIC DNA]</scope>
    <source>
        <strain evidence="2 3">LMG 25704</strain>
    </source>
</reference>
<dbReference type="RefSeq" id="WP_151666753.1">
    <property type="nucleotide sequence ID" value="NZ_WBVO01000002.1"/>
</dbReference>
<feature type="signal peptide" evidence="1">
    <location>
        <begin position="1"/>
        <end position="21"/>
    </location>
</feature>
<protein>
    <submittedName>
        <fullName evidence="2">PorV/PorQ family protein</fullName>
    </submittedName>
</protein>
<sequence length="346" mass="36531">MRKAVYSTMLAVAVASTAAFAGNPQRAGSAGANELLINPWAGSAGFANSNIASATGLEATFMNIAGLAFTEGTEVGFANTQWLIGSDISVNSGGLAQRVSETGVLSISVQSFDYGEWEVTTEDLPDGGAGTISPTALTFALGYAQMFTSEIHGGVNIKVFNSNISNLNATGVAIDAGVQYVTGDKDQYKFGVTLKNVGPSFGYSGDGLDIVLPVPQGGYTQSFQSRSAEFELPTQLSIGAAYDIHLVEDVHRLTVNGAFISNSFEKDNYVLGLEYGWRNWFAVRAGYRIDDNRVDGRRSSAITGPAFGFTVNAPLGSSSNFKLDYAYRMTTNFGGIHTIGGTFALN</sequence>
<keyword evidence="1" id="KW-0732">Signal</keyword>
<name>A0A6N6RIC6_9FLAO</name>
<evidence type="ECO:0000313" key="3">
    <source>
        <dbReference type="Proteomes" id="UP000468650"/>
    </source>
</evidence>
<dbReference type="Gene3D" id="2.40.160.60">
    <property type="entry name" value="Outer membrane protein transport protein (OMPP1/FadL/TodX)"/>
    <property type="match status" value="1"/>
</dbReference>
<accession>A0A6N6RIC6</accession>
<feature type="chain" id="PRO_5026863277" evidence="1">
    <location>
        <begin position="22"/>
        <end position="346"/>
    </location>
</feature>
<proteinExistence type="predicted"/>